<feature type="region of interest" description="Disordered" evidence="1">
    <location>
        <begin position="25"/>
        <end position="52"/>
    </location>
</feature>
<keyword evidence="3" id="KW-1185">Reference proteome</keyword>
<gene>
    <name evidence="2" type="ORF">JRQ81_002687</name>
</gene>
<proteinExistence type="predicted"/>
<dbReference type="EMBL" id="JAPFRF010000011">
    <property type="protein sequence ID" value="KAJ7316525.1"/>
    <property type="molecule type" value="Genomic_DNA"/>
</dbReference>
<accession>A0A9Q0XKC2</accession>
<dbReference type="Proteomes" id="UP001142489">
    <property type="component" value="Unassembled WGS sequence"/>
</dbReference>
<feature type="non-terminal residue" evidence="2">
    <location>
        <position position="52"/>
    </location>
</feature>
<name>A0A9Q0XKC2_9SAUR</name>
<reference evidence="2" key="1">
    <citation type="journal article" date="2023" name="DNA Res.">
        <title>Chromosome-level genome assembly of Phrynocephalus forsythii using third-generation DNA sequencing and Hi-C analysis.</title>
        <authorList>
            <person name="Qi Y."/>
            <person name="Zhao W."/>
            <person name="Zhao Y."/>
            <person name="Niu C."/>
            <person name="Cao S."/>
            <person name="Zhang Y."/>
        </authorList>
    </citation>
    <scope>NUCLEOTIDE SEQUENCE</scope>
    <source>
        <tissue evidence="2">Muscle</tissue>
    </source>
</reference>
<sequence length="52" mass="5907">MEKLQCWLLSKPDLTQRQAIDEAQVTEMASHSTQKIHDDISDSESSTSKDDE</sequence>
<evidence type="ECO:0000313" key="3">
    <source>
        <dbReference type="Proteomes" id="UP001142489"/>
    </source>
</evidence>
<organism evidence="2 3">
    <name type="scientific">Phrynocephalus forsythii</name>
    <dbReference type="NCBI Taxonomy" id="171643"/>
    <lineage>
        <taxon>Eukaryota</taxon>
        <taxon>Metazoa</taxon>
        <taxon>Chordata</taxon>
        <taxon>Craniata</taxon>
        <taxon>Vertebrata</taxon>
        <taxon>Euteleostomi</taxon>
        <taxon>Lepidosauria</taxon>
        <taxon>Squamata</taxon>
        <taxon>Bifurcata</taxon>
        <taxon>Unidentata</taxon>
        <taxon>Episquamata</taxon>
        <taxon>Toxicofera</taxon>
        <taxon>Iguania</taxon>
        <taxon>Acrodonta</taxon>
        <taxon>Agamidae</taxon>
        <taxon>Agaminae</taxon>
        <taxon>Phrynocephalus</taxon>
    </lineage>
</organism>
<evidence type="ECO:0000256" key="1">
    <source>
        <dbReference type="SAM" id="MobiDB-lite"/>
    </source>
</evidence>
<dbReference type="AlphaFoldDB" id="A0A9Q0XKC2"/>
<evidence type="ECO:0000313" key="2">
    <source>
        <dbReference type="EMBL" id="KAJ7316525.1"/>
    </source>
</evidence>
<protein>
    <submittedName>
        <fullName evidence="2">Uncharacterized protein</fullName>
    </submittedName>
</protein>
<comment type="caution">
    <text evidence="2">The sequence shown here is derived from an EMBL/GenBank/DDBJ whole genome shotgun (WGS) entry which is preliminary data.</text>
</comment>